<dbReference type="RefSeq" id="WP_264280763.1">
    <property type="nucleotide sequence ID" value="NZ_CP107006.1"/>
</dbReference>
<dbReference type="Pfam" id="PF16132">
    <property type="entry name" value="DUF4843"/>
    <property type="match status" value="1"/>
</dbReference>
<gene>
    <name evidence="1" type="ORF">MKQ68_20715</name>
</gene>
<dbReference type="InterPro" id="IPR032299">
    <property type="entry name" value="DUF4843"/>
</dbReference>
<evidence type="ECO:0000313" key="2">
    <source>
        <dbReference type="Proteomes" id="UP001162741"/>
    </source>
</evidence>
<evidence type="ECO:0000313" key="1">
    <source>
        <dbReference type="EMBL" id="UYQ92510.1"/>
    </source>
</evidence>
<keyword evidence="2" id="KW-1185">Reference proteome</keyword>
<organism evidence="1 2">
    <name type="scientific">Chitinophaga horti</name>
    <dbReference type="NCBI Taxonomy" id="2920382"/>
    <lineage>
        <taxon>Bacteria</taxon>
        <taxon>Pseudomonadati</taxon>
        <taxon>Bacteroidota</taxon>
        <taxon>Chitinophagia</taxon>
        <taxon>Chitinophagales</taxon>
        <taxon>Chitinophagaceae</taxon>
        <taxon>Chitinophaga</taxon>
    </lineage>
</organism>
<reference evidence="1" key="1">
    <citation type="submission" date="2022-10" db="EMBL/GenBank/DDBJ databases">
        <title>Chitinophaga sp. nov., isolated from soil.</title>
        <authorList>
            <person name="Jeon C.O."/>
        </authorList>
    </citation>
    <scope>NUCLEOTIDE SEQUENCE</scope>
    <source>
        <strain evidence="1">R8</strain>
    </source>
</reference>
<proteinExistence type="predicted"/>
<dbReference type="PROSITE" id="PS51257">
    <property type="entry name" value="PROKAR_LIPOPROTEIN"/>
    <property type="match status" value="1"/>
</dbReference>
<dbReference type="Proteomes" id="UP001162741">
    <property type="component" value="Chromosome"/>
</dbReference>
<dbReference type="EMBL" id="CP107006">
    <property type="protein sequence ID" value="UYQ92510.1"/>
    <property type="molecule type" value="Genomic_DNA"/>
</dbReference>
<accession>A0ABY6IYQ5</accession>
<sequence length="244" mass="27536">MKIQKIQRFILSILLGSALLTACGKEERLMYQEDPRIYFTKFIVNPDSIVYSFAVGADNVQHDTAWLTFRIMGSAADRDRVIAIKALDSSTAIAGYHYEIKELVMPAKAFETRVPVILYRRPGLKDSTLHVVFEIDSSADFLPGYSDIPNAAANKLDRLHYKLTVTDQLLKPGNWDNSLASNFGTFSQTKFRFMIQVTGRTNWTGAIFPGDQAFYIQSVKYALNNYELANGPMIDENGERVVFP</sequence>
<protein>
    <submittedName>
        <fullName evidence="1">DUF4843 domain-containing protein</fullName>
    </submittedName>
</protein>
<name>A0ABY6IYQ5_9BACT</name>